<name>A0ABU7K4I0_9ACTN</name>
<protein>
    <submittedName>
        <fullName evidence="3">SRPBCC family protein</fullName>
    </submittedName>
</protein>
<sequence>MSDQNSGPLAKLREVADRNDGTSRLMDAAQDYLSTKARNAVSGATSGIGNAVERLSGDGPVDDAIAGGAQGALKGEGILKGALSSGAKGLKDKASKALGGGGGGGGSSPGGKATTIVEDIDVGVPLRVAYDQWTRFPDFGDFTKGVQSVEEEDEITTKWRAKILWSNRSWKGTITEQIQDYRIAWTSEGSMGTTKGAVTFHPLGENLTRVLLVTEYYPQGFFEKTANLWRAQGRRLRLDLKLYRRRLMMLAQEEGEELEGWRGEIRDSEVVVSHEDAVAEEERDEDEPEEYEEDGEEAENDEGDEEPEEYNEEDEGEEEDER</sequence>
<reference evidence="3 4" key="1">
    <citation type="submission" date="2023-08" db="EMBL/GenBank/DDBJ databases">
        <authorList>
            <person name="Girao M."/>
            <person name="Carvalho M.F."/>
        </authorList>
    </citation>
    <scope>NUCLEOTIDE SEQUENCE [LARGE SCALE GENOMIC DNA]</scope>
    <source>
        <strain evidence="3 4">CT-R113</strain>
    </source>
</reference>
<dbReference type="SUPFAM" id="SSF55961">
    <property type="entry name" value="Bet v1-like"/>
    <property type="match status" value="1"/>
</dbReference>
<dbReference type="PANTHER" id="PTHR33824">
    <property type="entry name" value="POLYKETIDE CYCLASE/DEHYDRASE AND LIPID TRANSPORT SUPERFAMILY PROTEIN"/>
    <property type="match status" value="1"/>
</dbReference>
<dbReference type="InterPro" id="IPR023393">
    <property type="entry name" value="START-like_dom_sf"/>
</dbReference>
<feature type="region of interest" description="Disordered" evidence="1">
    <location>
        <begin position="1"/>
        <end position="23"/>
    </location>
</feature>
<organism evidence="3 4">
    <name type="scientific">Nocardiopsis codii</name>
    <dbReference type="NCBI Taxonomy" id="3065942"/>
    <lineage>
        <taxon>Bacteria</taxon>
        <taxon>Bacillati</taxon>
        <taxon>Actinomycetota</taxon>
        <taxon>Actinomycetes</taxon>
        <taxon>Streptosporangiales</taxon>
        <taxon>Nocardiopsidaceae</taxon>
        <taxon>Nocardiopsis</taxon>
    </lineage>
</organism>
<proteinExistence type="predicted"/>
<dbReference type="Pfam" id="PF03364">
    <property type="entry name" value="Polyketide_cyc"/>
    <property type="match status" value="1"/>
</dbReference>
<keyword evidence="4" id="KW-1185">Reference proteome</keyword>
<dbReference type="RefSeq" id="WP_330090963.1">
    <property type="nucleotide sequence ID" value="NZ_JAUZMY010000006.1"/>
</dbReference>
<evidence type="ECO:0000259" key="2">
    <source>
        <dbReference type="Pfam" id="PF03364"/>
    </source>
</evidence>
<accession>A0ABU7K4I0</accession>
<feature type="domain" description="Coenzyme Q-binding protein COQ10 START" evidence="2">
    <location>
        <begin position="122"/>
        <end position="240"/>
    </location>
</feature>
<evidence type="ECO:0000313" key="3">
    <source>
        <dbReference type="EMBL" id="MEE2037160.1"/>
    </source>
</evidence>
<feature type="compositionally biased region" description="Acidic residues" evidence="1">
    <location>
        <begin position="278"/>
        <end position="322"/>
    </location>
</feature>
<dbReference type="CDD" id="cd07817">
    <property type="entry name" value="SRPBCC_8"/>
    <property type="match status" value="1"/>
</dbReference>
<dbReference type="Proteomes" id="UP001356095">
    <property type="component" value="Unassembled WGS sequence"/>
</dbReference>
<dbReference type="PANTHER" id="PTHR33824:SF7">
    <property type="entry name" value="POLYKETIDE CYCLASE_DEHYDRASE AND LIPID TRANSPORT SUPERFAMILY PROTEIN"/>
    <property type="match status" value="1"/>
</dbReference>
<dbReference type="EMBL" id="JAUZMY010000006">
    <property type="protein sequence ID" value="MEE2037160.1"/>
    <property type="molecule type" value="Genomic_DNA"/>
</dbReference>
<comment type="caution">
    <text evidence="3">The sequence shown here is derived from an EMBL/GenBank/DDBJ whole genome shotgun (WGS) entry which is preliminary data.</text>
</comment>
<dbReference type="Gene3D" id="3.30.530.20">
    <property type="match status" value="1"/>
</dbReference>
<dbReference type="InterPro" id="IPR047137">
    <property type="entry name" value="ORF3"/>
</dbReference>
<evidence type="ECO:0000313" key="4">
    <source>
        <dbReference type="Proteomes" id="UP001356095"/>
    </source>
</evidence>
<dbReference type="InterPro" id="IPR005031">
    <property type="entry name" value="COQ10_START"/>
</dbReference>
<gene>
    <name evidence="3" type="ORF">Q8791_08000</name>
</gene>
<evidence type="ECO:0000256" key="1">
    <source>
        <dbReference type="SAM" id="MobiDB-lite"/>
    </source>
</evidence>
<feature type="region of interest" description="Disordered" evidence="1">
    <location>
        <begin position="269"/>
        <end position="322"/>
    </location>
</feature>
<feature type="compositionally biased region" description="Basic and acidic residues" evidence="1">
    <location>
        <begin position="11"/>
        <end position="21"/>
    </location>
</feature>